<dbReference type="Proteomes" id="UP000324222">
    <property type="component" value="Unassembled WGS sequence"/>
</dbReference>
<reference evidence="1 2" key="1">
    <citation type="submission" date="2019-05" db="EMBL/GenBank/DDBJ databases">
        <title>Another draft genome of Portunus trituberculatus and its Hox gene families provides insights of decapod evolution.</title>
        <authorList>
            <person name="Jeong J.-H."/>
            <person name="Song I."/>
            <person name="Kim S."/>
            <person name="Choi T."/>
            <person name="Kim D."/>
            <person name="Ryu S."/>
            <person name="Kim W."/>
        </authorList>
    </citation>
    <scope>NUCLEOTIDE SEQUENCE [LARGE SCALE GENOMIC DNA]</scope>
    <source>
        <tissue evidence="1">Muscle</tissue>
    </source>
</reference>
<keyword evidence="2" id="KW-1185">Reference proteome</keyword>
<proteinExistence type="predicted"/>
<dbReference type="EMBL" id="VSRR010002652">
    <property type="protein sequence ID" value="MPC32569.1"/>
    <property type="molecule type" value="Genomic_DNA"/>
</dbReference>
<evidence type="ECO:0000313" key="1">
    <source>
        <dbReference type="EMBL" id="MPC32569.1"/>
    </source>
</evidence>
<comment type="caution">
    <text evidence="1">The sequence shown here is derived from an EMBL/GenBank/DDBJ whole genome shotgun (WGS) entry which is preliminary data.</text>
</comment>
<gene>
    <name evidence="1" type="primary">PO21_5</name>
    <name evidence="1" type="ORF">E2C01_025884</name>
</gene>
<name>A0A5B7EH65_PORTR</name>
<dbReference type="AlphaFoldDB" id="A0A5B7EH65"/>
<organism evidence="1 2">
    <name type="scientific">Portunus trituberculatus</name>
    <name type="common">Swimming crab</name>
    <name type="synonym">Neptunus trituberculatus</name>
    <dbReference type="NCBI Taxonomy" id="210409"/>
    <lineage>
        <taxon>Eukaryota</taxon>
        <taxon>Metazoa</taxon>
        <taxon>Ecdysozoa</taxon>
        <taxon>Arthropoda</taxon>
        <taxon>Crustacea</taxon>
        <taxon>Multicrustacea</taxon>
        <taxon>Malacostraca</taxon>
        <taxon>Eumalacostraca</taxon>
        <taxon>Eucarida</taxon>
        <taxon>Decapoda</taxon>
        <taxon>Pleocyemata</taxon>
        <taxon>Brachyura</taxon>
        <taxon>Eubrachyura</taxon>
        <taxon>Portunoidea</taxon>
        <taxon>Portunidae</taxon>
        <taxon>Portuninae</taxon>
        <taxon>Portunus</taxon>
    </lineage>
</organism>
<accession>A0A5B7EH65</accession>
<evidence type="ECO:0000313" key="2">
    <source>
        <dbReference type="Proteomes" id="UP000324222"/>
    </source>
</evidence>
<protein>
    <submittedName>
        <fullName evidence="1">Retrovirus-related Pol polyprotein from type-1 retrotransposable element R2</fullName>
    </submittedName>
</protein>
<sequence>MRHLYNNGGRKEEEVVADESSLRALKPGEVYKYLGLEVGPTKSRSEPGRALAALVRDLSSLQKAPLKPQQKLWAVKNVIVPKHQYQRVLGHSNQGTLRKFDLEIRTFLKKALHLPTDTVLKKGSDLLRVLMLGSPGLQRLYSCPRAQLPRS</sequence>